<organism evidence="3 4">
    <name type="scientific">Lentinula raphanica</name>
    <dbReference type="NCBI Taxonomy" id="153919"/>
    <lineage>
        <taxon>Eukaryota</taxon>
        <taxon>Fungi</taxon>
        <taxon>Dikarya</taxon>
        <taxon>Basidiomycota</taxon>
        <taxon>Agaricomycotina</taxon>
        <taxon>Agaricomycetes</taxon>
        <taxon>Agaricomycetidae</taxon>
        <taxon>Agaricales</taxon>
        <taxon>Marasmiineae</taxon>
        <taxon>Omphalotaceae</taxon>
        <taxon>Lentinula</taxon>
    </lineage>
</organism>
<comment type="caution">
    <text evidence="3">The sequence shown here is derived from an EMBL/GenBank/DDBJ whole genome shotgun (WGS) entry which is preliminary data.</text>
</comment>
<reference evidence="3" key="1">
    <citation type="submission" date="2022-08" db="EMBL/GenBank/DDBJ databases">
        <authorList>
            <consortium name="DOE Joint Genome Institute"/>
            <person name="Min B."/>
            <person name="Riley R."/>
            <person name="Sierra-Patev S."/>
            <person name="Naranjo-Ortiz M."/>
            <person name="Looney B."/>
            <person name="Konkel Z."/>
            <person name="Slot J.C."/>
            <person name="Sakamoto Y."/>
            <person name="Steenwyk J.L."/>
            <person name="Rokas A."/>
            <person name="Carro J."/>
            <person name="Camarero S."/>
            <person name="Ferreira P."/>
            <person name="Molpeceres G."/>
            <person name="Ruiz-Duenas F.J."/>
            <person name="Serrano A."/>
            <person name="Henrissat B."/>
            <person name="Drula E."/>
            <person name="Hughes K.W."/>
            <person name="Mata J.L."/>
            <person name="Ishikawa N.K."/>
            <person name="Vargas-Isla R."/>
            <person name="Ushijima S."/>
            <person name="Smith C.A."/>
            <person name="Ahrendt S."/>
            <person name="Andreopoulos W."/>
            <person name="He G."/>
            <person name="Labutti K."/>
            <person name="Lipzen A."/>
            <person name="Ng V."/>
            <person name="Sandor L."/>
            <person name="Barry K."/>
            <person name="Martinez A.T."/>
            <person name="Xiao Y."/>
            <person name="Gibbons J.G."/>
            <person name="Terashima K."/>
            <person name="Hibbett D.S."/>
            <person name="Grigoriev I.V."/>
        </authorList>
    </citation>
    <scope>NUCLEOTIDE SEQUENCE</scope>
    <source>
        <strain evidence="3">TFB9207</strain>
    </source>
</reference>
<name>A0AA38P605_9AGAR</name>
<keyword evidence="4" id="KW-1185">Reference proteome</keyword>
<dbReference type="Proteomes" id="UP001163846">
    <property type="component" value="Unassembled WGS sequence"/>
</dbReference>
<evidence type="ECO:0000256" key="2">
    <source>
        <dbReference type="SAM" id="Phobius"/>
    </source>
</evidence>
<evidence type="ECO:0000256" key="1">
    <source>
        <dbReference type="SAM" id="MobiDB-lite"/>
    </source>
</evidence>
<gene>
    <name evidence="3" type="ORF">F5878DRAFT_237942</name>
</gene>
<keyword evidence="2" id="KW-0812">Transmembrane</keyword>
<dbReference type="EMBL" id="MU806281">
    <property type="protein sequence ID" value="KAJ3836977.1"/>
    <property type="molecule type" value="Genomic_DNA"/>
</dbReference>
<feature type="transmembrane region" description="Helical" evidence="2">
    <location>
        <begin position="69"/>
        <end position="86"/>
    </location>
</feature>
<keyword evidence="2" id="KW-0472">Membrane</keyword>
<protein>
    <submittedName>
        <fullName evidence="3">Uncharacterized protein</fullName>
    </submittedName>
</protein>
<proteinExistence type="predicted"/>
<sequence>MHFPIPSIPSFLKGSGNSGWNYRRLNDQEDSGDVEEASGQNERFETSEEQAFSELPMTARLRALRRKGLVALVFVVLSMVLVVIVVQTRGKGTGGSEEGEPVWDDDSEHIADDTRLQKYQTPSDAAYCLPWPSNSNDDYTSNSKSTTQVSFDFPTDSDLMFFISRGQPTRGQFNINSDRYTRKEKITVNVTAEYDDWRDLEQTKACFFENDTERGIMIWAGDAESSLLATIEVSVEIPWSQFKDFSTDFSGGTYTQNLDSFFDLWDPLGFKTVRLKGNNGAIDSKGIIAESVFFRTTNAPVSGTFFVSEAVHIRTTNGAIEGTVWAVGQSEGAVTEVSMRTTDSPIQVALTMVSDFQVVTLNTTLHTTNGEMIVSMPRMATLRPDYTFILDASTSNAPADVHLSPDYAGSFSLQTDNDGKTQVQWNKDATDPWGKGRKPVLEMEEDSAQRKSGSVYWGDEVPKTMGDVRVRTTERDVRLYLSPS</sequence>
<feature type="region of interest" description="Disordered" evidence="1">
    <location>
        <begin position="22"/>
        <end position="51"/>
    </location>
</feature>
<accession>A0AA38P605</accession>
<evidence type="ECO:0000313" key="4">
    <source>
        <dbReference type="Proteomes" id="UP001163846"/>
    </source>
</evidence>
<dbReference type="AlphaFoldDB" id="A0AA38P605"/>
<keyword evidence="2" id="KW-1133">Transmembrane helix</keyword>
<evidence type="ECO:0000313" key="3">
    <source>
        <dbReference type="EMBL" id="KAJ3836977.1"/>
    </source>
</evidence>